<feature type="domain" description="CN hydrolase" evidence="3">
    <location>
        <begin position="43"/>
        <end position="290"/>
    </location>
</feature>
<dbReference type="Gene3D" id="3.60.110.10">
    <property type="entry name" value="Carbon-nitrogen hydrolase"/>
    <property type="match status" value="1"/>
</dbReference>
<dbReference type="GO" id="GO:0005739">
    <property type="term" value="C:mitochondrion"/>
    <property type="evidence" value="ECO:0007669"/>
    <property type="project" value="TreeGrafter"/>
</dbReference>
<dbReference type="GO" id="GO:0050152">
    <property type="term" value="F:omega-amidase activity"/>
    <property type="evidence" value="ECO:0007669"/>
    <property type="project" value="TreeGrafter"/>
</dbReference>
<dbReference type="PROSITE" id="PS50263">
    <property type="entry name" value="CN_HYDROLASE"/>
    <property type="match status" value="1"/>
</dbReference>
<dbReference type="EMBL" id="BLAL01000306">
    <property type="protein sequence ID" value="GET02335.1"/>
    <property type="molecule type" value="Genomic_DNA"/>
</dbReference>
<dbReference type="Proteomes" id="UP000615446">
    <property type="component" value="Unassembled WGS sequence"/>
</dbReference>
<dbReference type="SUPFAM" id="SSF56317">
    <property type="entry name" value="Carbon-nitrogen hydrolase"/>
    <property type="match status" value="1"/>
</dbReference>
<evidence type="ECO:0000256" key="1">
    <source>
        <dbReference type="ARBA" id="ARBA00010613"/>
    </source>
</evidence>
<dbReference type="AlphaFoldDB" id="A0A8H3R742"/>
<dbReference type="Pfam" id="PF00795">
    <property type="entry name" value="CN_hydrolase"/>
    <property type="match status" value="1"/>
</dbReference>
<keyword evidence="2" id="KW-0378">Hydrolase</keyword>
<protein>
    <submittedName>
        <fullName evidence="4">Omega-amidase NIT2</fullName>
    </submittedName>
</protein>
<evidence type="ECO:0000256" key="2">
    <source>
        <dbReference type="ARBA" id="ARBA00022801"/>
    </source>
</evidence>
<dbReference type="InterPro" id="IPR001110">
    <property type="entry name" value="UPF0012_CS"/>
</dbReference>
<dbReference type="OrthoDB" id="10250282at2759"/>
<evidence type="ECO:0000313" key="4">
    <source>
        <dbReference type="EMBL" id="GET02335.1"/>
    </source>
</evidence>
<accession>A0A8H3R742</accession>
<dbReference type="PANTHER" id="PTHR23088:SF30">
    <property type="entry name" value="OMEGA-AMIDASE NIT2"/>
    <property type="match status" value="1"/>
</dbReference>
<dbReference type="CDD" id="cd07572">
    <property type="entry name" value="nit"/>
    <property type="match status" value="1"/>
</dbReference>
<dbReference type="InterPro" id="IPR045254">
    <property type="entry name" value="Nit1/2_C-N_Hydrolase"/>
</dbReference>
<organism evidence="4 5">
    <name type="scientific">Rhizophagus clarus</name>
    <dbReference type="NCBI Taxonomy" id="94130"/>
    <lineage>
        <taxon>Eukaryota</taxon>
        <taxon>Fungi</taxon>
        <taxon>Fungi incertae sedis</taxon>
        <taxon>Mucoromycota</taxon>
        <taxon>Glomeromycotina</taxon>
        <taxon>Glomeromycetes</taxon>
        <taxon>Glomerales</taxon>
        <taxon>Glomeraceae</taxon>
        <taxon>Rhizophagus</taxon>
    </lineage>
</organism>
<comment type="caution">
    <text evidence="4">The sequence shown here is derived from an EMBL/GenBank/DDBJ whole genome shotgun (WGS) entry which is preliminary data.</text>
</comment>
<dbReference type="InterPro" id="IPR003010">
    <property type="entry name" value="C-N_Hydrolase"/>
</dbReference>
<dbReference type="GO" id="GO:0006541">
    <property type="term" value="P:glutamine metabolic process"/>
    <property type="evidence" value="ECO:0007669"/>
    <property type="project" value="TreeGrafter"/>
</dbReference>
<evidence type="ECO:0000259" key="3">
    <source>
        <dbReference type="PROSITE" id="PS50263"/>
    </source>
</evidence>
<dbReference type="FunFam" id="3.60.110.10:FF:000002">
    <property type="entry name" value="Nitrilase family member 2"/>
    <property type="match status" value="1"/>
</dbReference>
<sequence>MYYKIITIHLPMFSRQLLSAVLIKPKIHSFQHKNFLSTMSNSFKLACIQLSVTSDKAVNLLKAKNKILEASRNGAKVIVLPECFNSPYGTQYFADYAENIPQGESAKALSEVAKEAKAFVVGGSIPEREDSSGKLYNTCLVYDTEGNLIAKHRKVHLFDINIPGKIKFQESETLSPGNSLTQFETDYGKIGIGICYDMRFPEMAMIAARKGCIAMIYPGAFNLTTGPLHWELLQRARAVDNQFFVATCSPARDMSAAYHAWGHSTIVDPNGQILATTEHEEAIIYSDIDVEQIKVIRQSIPVSSQRRFDLYPNIVANK</sequence>
<dbReference type="GO" id="GO:0006107">
    <property type="term" value="P:oxaloacetate metabolic process"/>
    <property type="evidence" value="ECO:0007669"/>
    <property type="project" value="TreeGrafter"/>
</dbReference>
<dbReference type="GO" id="GO:0006528">
    <property type="term" value="P:asparagine metabolic process"/>
    <property type="evidence" value="ECO:0007669"/>
    <property type="project" value="TreeGrafter"/>
</dbReference>
<dbReference type="InterPro" id="IPR036526">
    <property type="entry name" value="C-N_Hydrolase_sf"/>
</dbReference>
<gene>
    <name evidence="4" type="ORF">RCL2_002871900</name>
</gene>
<comment type="similarity">
    <text evidence="1">Belongs to the carbon-nitrogen hydrolase superfamily. NIT1/NIT2 family.</text>
</comment>
<proteinExistence type="inferred from homology"/>
<evidence type="ECO:0000313" key="5">
    <source>
        <dbReference type="Proteomes" id="UP000615446"/>
    </source>
</evidence>
<reference evidence="4" key="1">
    <citation type="submission" date="2019-10" db="EMBL/GenBank/DDBJ databases">
        <title>Conservation and host-specific expression of non-tandemly repeated heterogenous ribosome RNA gene in arbuscular mycorrhizal fungi.</title>
        <authorList>
            <person name="Maeda T."/>
            <person name="Kobayashi Y."/>
            <person name="Nakagawa T."/>
            <person name="Ezawa T."/>
            <person name="Yamaguchi K."/>
            <person name="Bino T."/>
            <person name="Nishimoto Y."/>
            <person name="Shigenobu S."/>
            <person name="Kawaguchi M."/>
        </authorList>
    </citation>
    <scope>NUCLEOTIDE SEQUENCE</scope>
    <source>
        <strain evidence="4">HR1</strain>
    </source>
</reference>
<name>A0A8H3R742_9GLOM</name>
<dbReference type="PANTHER" id="PTHR23088">
    <property type="entry name" value="NITRILASE-RELATED"/>
    <property type="match status" value="1"/>
</dbReference>
<dbReference type="PROSITE" id="PS01227">
    <property type="entry name" value="UPF0012"/>
    <property type="match status" value="1"/>
</dbReference>